<dbReference type="SUPFAM" id="SSF55729">
    <property type="entry name" value="Acyl-CoA N-acyltransferases (Nat)"/>
    <property type="match status" value="1"/>
</dbReference>
<dbReference type="RefSeq" id="WP_380623502.1">
    <property type="nucleotide sequence ID" value="NZ_JBHSDK010000027.1"/>
</dbReference>
<dbReference type="InterPro" id="IPR016181">
    <property type="entry name" value="Acyl_CoA_acyltransferase"/>
</dbReference>
<organism evidence="1 2">
    <name type="scientific">Salininema proteolyticum</name>
    <dbReference type="NCBI Taxonomy" id="1607685"/>
    <lineage>
        <taxon>Bacteria</taxon>
        <taxon>Bacillati</taxon>
        <taxon>Actinomycetota</taxon>
        <taxon>Actinomycetes</taxon>
        <taxon>Glycomycetales</taxon>
        <taxon>Glycomycetaceae</taxon>
        <taxon>Salininema</taxon>
    </lineage>
</organism>
<proteinExistence type="predicted"/>
<reference evidence="2" key="1">
    <citation type="journal article" date="2019" name="Int. J. Syst. Evol. Microbiol.">
        <title>The Global Catalogue of Microorganisms (GCM) 10K type strain sequencing project: providing services to taxonomists for standard genome sequencing and annotation.</title>
        <authorList>
            <consortium name="The Broad Institute Genomics Platform"/>
            <consortium name="The Broad Institute Genome Sequencing Center for Infectious Disease"/>
            <person name="Wu L."/>
            <person name="Ma J."/>
        </authorList>
    </citation>
    <scope>NUCLEOTIDE SEQUENCE [LARGE SCALE GENOMIC DNA]</scope>
    <source>
        <strain evidence="2">IBRC-M 10908</strain>
    </source>
</reference>
<dbReference type="Gene3D" id="3.40.630.30">
    <property type="match status" value="1"/>
</dbReference>
<evidence type="ECO:0000313" key="2">
    <source>
        <dbReference type="Proteomes" id="UP001595823"/>
    </source>
</evidence>
<protein>
    <recommendedName>
        <fullName evidence="3">GNAT family N-acetyltransferase</fullName>
    </recommendedName>
</protein>
<evidence type="ECO:0000313" key="1">
    <source>
        <dbReference type="EMBL" id="MFC4336998.1"/>
    </source>
</evidence>
<gene>
    <name evidence="1" type="ORF">ACFPET_17480</name>
</gene>
<comment type="caution">
    <text evidence="1">The sequence shown here is derived from an EMBL/GenBank/DDBJ whole genome shotgun (WGS) entry which is preliminary data.</text>
</comment>
<sequence>MKFTHLTEEHLPQALACTVTEPIRWVDPDRYRADFDAGNYRLEHTWIAADDDGIHARAVWWTMPDGEHPLALDCLWVGDDVEDRTGLAAGLLNAAHAEFRARGCRQIPEYQFSLDPDWRERADVVAAVE</sequence>
<dbReference type="EMBL" id="JBHSDK010000027">
    <property type="protein sequence ID" value="MFC4336998.1"/>
    <property type="molecule type" value="Genomic_DNA"/>
</dbReference>
<keyword evidence="2" id="KW-1185">Reference proteome</keyword>
<evidence type="ECO:0008006" key="3">
    <source>
        <dbReference type="Google" id="ProtNLM"/>
    </source>
</evidence>
<name>A0ABV8U2T3_9ACTN</name>
<accession>A0ABV8U2T3</accession>
<dbReference type="Proteomes" id="UP001595823">
    <property type="component" value="Unassembled WGS sequence"/>
</dbReference>